<keyword evidence="6" id="KW-0560">Oxidoreductase</keyword>
<dbReference type="PROSITE" id="PS51318">
    <property type="entry name" value="TAT"/>
    <property type="match status" value="1"/>
</dbReference>
<evidence type="ECO:0000256" key="5">
    <source>
        <dbReference type="ARBA" id="ARBA00022723"/>
    </source>
</evidence>
<dbReference type="GO" id="GO:0051539">
    <property type="term" value="F:4 iron, 4 sulfur cluster binding"/>
    <property type="evidence" value="ECO:0007669"/>
    <property type="project" value="UniProtKB-KW"/>
</dbReference>
<evidence type="ECO:0000259" key="9">
    <source>
        <dbReference type="PROSITE" id="PS51669"/>
    </source>
</evidence>
<dbReference type="Proteomes" id="UP000001968">
    <property type="component" value="Chromosome"/>
</dbReference>
<keyword evidence="4" id="KW-0004">4Fe-4S</keyword>
<dbReference type="PROSITE" id="PS00551">
    <property type="entry name" value="MOLYBDOPTERIN_PROK_1"/>
    <property type="match status" value="1"/>
</dbReference>
<evidence type="ECO:0000256" key="2">
    <source>
        <dbReference type="ARBA" id="ARBA00004196"/>
    </source>
</evidence>
<comment type="cofactor">
    <cofactor evidence="1">
        <name>[4Fe-4S] cluster</name>
        <dbReference type="ChEBI" id="CHEBI:49883"/>
    </cofactor>
</comment>
<dbReference type="KEGG" id="swo:Swol_0800"/>
<sequence>MVQGAIIFTARKFNKWGKESVVSMKVTRRQFLKVTGATAASFALVDLGFDLQATASAAKELRIKNVTPTPTVCPYCASGCGLVIYAERDANGNFVKLLSVHGDPDNPINQGGACSKGAAMFNLREIYDERTGEQMINPKRVQKPLYRAPGSDKWEEKDWDWMLDRIAEKIKETRDSNFIHKEKLEDGSEIIVNRTERIASIGGSGLDNEECYILSKMMRALGVVYLETQARI</sequence>
<accession>Q0AYT3</accession>
<gene>
    <name evidence="10" type="ordered locus">Swol_0800</name>
</gene>
<dbReference type="SMART" id="SM00926">
    <property type="entry name" value="Molybdop_Fe4S4"/>
    <property type="match status" value="1"/>
</dbReference>
<feature type="domain" description="4Fe-4S Mo/W bis-MGD-type" evidence="9">
    <location>
        <begin position="66"/>
        <end position="128"/>
    </location>
</feature>
<dbReference type="HOGENOM" id="CLU_061371_1_0_9"/>
<keyword evidence="8" id="KW-0411">Iron-sulfur</keyword>
<dbReference type="InterPro" id="IPR006311">
    <property type="entry name" value="TAT_signal"/>
</dbReference>
<dbReference type="Gene3D" id="2.20.25.90">
    <property type="entry name" value="ADC-like domains"/>
    <property type="match status" value="1"/>
</dbReference>
<reference evidence="11" key="1">
    <citation type="journal article" date="2010" name="Environ. Microbiol.">
        <title>The genome of Syntrophomonas wolfei: new insights into syntrophic metabolism and biohydrogen production.</title>
        <authorList>
            <person name="Sieber J.R."/>
            <person name="Sims D.R."/>
            <person name="Han C."/>
            <person name="Kim E."/>
            <person name="Lykidis A."/>
            <person name="Lapidus A.L."/>
            <person name="McDonnald E."/>
            <person name="Rohlin L."/>
            <person name="Culley D.E."/>
            <person name="Gunsalus R."/>
            <person name="McInerney M.J."/>
        </authorList>
    </citation>
    <scope>NUCLEOTIDE SEQUENCE [LARGE SCALE GENOMIC DNA]</scope>
    <source>
        <strain evidence="11">DSM 2245B / Goettingen</strain>
    </source>
</reference>
<dbReference type="PANTHER" id="PTHR43598">
    <property type="entry name" value="TUNGSTEN-CONTAINING FORMYLMETHANOFURAN DEHYDROGENASE 2 SUBUNIT B"/>
    <property type="match status" value="1"/>
</dbReference>
<evidence type="ECO:0000313" key="10">
    <source>
        <dbReference type="EMBL" id="ABI68121.1"/>
    </source>
</evidence>
<dbReference type="PANTHER" id="PTHR43598:SF1">
    <property type="entry name" value="FORMATE DEHYDROGENASE-O MAJOR SUBUNIT"/>
    <property type="match status" value="1"/>
</dbReference>
<dbReference type="SUPFAM" id="SSF53706">
    <property type="entry name" value="Formate dehydrogenase/DMSO reductase, domains 1-3"/>
    <property type="match status" value="1"/>
</dbReference>
<dbReference type="EMBL" id="CP000448">
    <property type="protein sequence ID" value="ABI68121.1"/>
    <property type="molecule type" value="Genomic_DNA"/>
</dbReference>
<comment type="subcellular location">
    <subcellularLocation>
        <location evidence="2">Cell envelope</location>
    </subcellularLocation>
</comment>
<dbReference type="PROSITE" id="PS51669">
    <property type="entry name" value="4FE4S_MOW_BIS_MGD"/>
    <property type="match status" value="1"/>
</dbReference>
<evidence type="ECO:0000256" key="1">
    <source>
        <dbReference type="ARBA" id="ARBA00001966"/>
    </source>
</evidence>
<evidence type="ECO:0000313" key="11">
    <source>
        <dbReference type="Proteomes" id="UP000001968"/>
    </source>
</evidence>
<dbReference type="Gene3D" id="3.40.50.740">
    <property type="match status" value="1"/>
</dbReference>
<organism evidence="10 11">
    <name type="scientific">Syntrophomonas wolfei subsp. wolfei (strain DSM 2245B / Goettingen)</name>
    <dbReference type="NCBI Taxonomy" id="335541"/>
    <lineage>
        <taxon>Bacteria</taxon>
        <taxon>Bacillati</taxon>
        <taxon>Bacillota</taxon>
        <taxon>Clostridia</taxon>
        <taxon>Eubacteriales</taxon>
        <taxon>Syntrophomonadaceae</taxon>
        <taxon>Syntrophomonas</taxon>
    </lineage>
</organism>
<dbReference type="eggNOG" id="COG0243">
    <property type="taxonomic scope" value="Bacteria"/>
</dbReference>
<dbReference type="NCBIfam" id="TIGR01409">
    <property type="entry name" value="TAT_signal_seq"/>
    <property type="match status" value="1"/>
</dbReference>
<evidence type="ECO:0000256" key="8">
    <source>
        <dbReference type="ARBA" id="ARBA00023014"/>
    </source>
</evidence>
<dbReference type="GO" id="GO:0016491">
    <property type="term" value="F:oxidoreductase activity"/>
    <property type="evidence" value="ECO:0007669"/>
    <property type="project" value="UniProtKB-KW"/>
</dbReference>
<dbReference type="STRING" id="335541.Swol_0800"/>
<keyword evidence="5" id="KW-0479">Metal-binding</keyword>
<dbReference type="InterPro" id="IPR019546">
    <property type="entry name" value="TAT_signal_bac_arc"/>
</dbReference>
<comment type="similarity">
    <text evidence="3">Belongs to the prokaryotic molybdopterin-containing oxidoreductase family.</text>
</comment>
<evidence type="ECO:0000256" key="3">
    <source>
        <dbReference type="ARBA" id="ARBA00010312"/>
    </source>
</evidence>
<dbReference type="GO" id="GO:0030313">
    <property type="term" value="C:cell envelope"/>
    <property type="evidence" value="ECO:0007669"/>
    <property type="project" value="UniProtKB-SubCell"/>
</dbReference>
<name>Q0AYT3_SYNWW</name>
<dbReference type="GO" id="GO:0030151">
    <property type="term" value="F:molybdenum ion binding"/>
    <property type="evidence" value="ECO:0007669"/>
    <property type="project" value="TreeGrafter"/>
</dbReference>
<dbReference type="AlphaFoldDB" id="Q0AYT3"/>
<proteinExistence type="inferred from homology"/>
<evidence type="ECO:0000256" key="7">
    <source>
        <dbReference type="ARBA" id="ARBA00023004"/>
    </source>
</evidence>
<dbReference type="GO" id="GO:0009061">
    <property type="term" value="P:anaerobic respiration"/>
    <property type="evidence" value="ECO:0007669"/>
    <property type="project" value="TreeGrafter"/>
</dbReference>
<dbReference type="GO" id="GO:0009055">
    <property type="term" value="F:electron transfer activity"/>
    <property type="evidence" value="ECO:0007669"/>
    <property type="project" value="TreeGrafter"/>
</dbReference>
<keyword evidence="7" id="KW-0408">Iron</keyword>
<dbReference type="InterPro" id="IPR006963">
    <property type="entry name" value="Mopterin_OxRdtase_4Fe-4S_dom"/>
</dbReference>
<dbReference type="InterPro" id="IPR027467">
    <property type="entry name" value="MopterinOxRdtase_cofactor_BS"/>
</dbReference>
<dbReference type="Pfam" id="PF04879">
    <property type="entry name" value="Molybdop_Fe4S4"/>
    <property type="match status" value="1"/>
</dbReference>
<evidence type="ECO:0000256" key="4">
    <source>
        <dbReference type="ARBA" id="ARBA00022485"/>
    </source>
</evidence>
<evidence type="ECO:0000256" key="6">
    <source>
        <dbReference type="ARBA" id="ARBA00023002"/>
    </source>
</evidence>
<keyword evidence="11" id="KW-1185">Reference proteome</keyword>
<protein>
    <submittedName>
        <fullName evidence="10">Formate dehydrogenase-O, major subunit, selenocysteine-containing</fullName>
    </submittedName>
</protein>